<accession>A0A6P5WET8</accession>
<dbReference type="KEGG" id="dzi:111274175"/>
<evidence type="ECO:0000313" key="2">
    <source>
        <dbReference type="Proteomes" id="UP000515121"/>
    </source>
</evidence>
<organism evidence="2 3">
    <name type="scientific">Durio zibethinus</name>
    <name type="common">Durian</name>
    <dbReference type="NCBI Taxonomy" id="66656"/>
    <lineage>
        <taxon>Eukaryota</taxon>
        <taxon>Viridiplantae</taxon>
        <taxon>Streptophyta</taxon>
        <taxon>Embryophyta</taxon>
        <taxon>Tracheophyta</taxon>
        <taxon>Spermatophyta</taxon>
        <taxon>Magnoliopsida</taxon>
        <taxon>eudicotyledons</taxon>
        <taxon>Gunneridae</taxon>
        <taxon>Pentapetalae</taxon>
        <taxon>rosids</taxon>
        <taxon>malvids</taxon>
        <taxon>Malvales</taxon>
        <taxon>Malvaceae</taxon>
        <taxon>Helicteroideae</taxon>
        <taxon>Durio</taxon>
    </lineage>
</organism>
<evidence type="ECO:0000313" key="3">
    <source>
        <dbReference type="RefSeq" id="XP_022714542.1"/>
    </source>
</evidence>
<gene>
    <name evidence="3" type="primary">LOC111274175</name>
</gene>
<dbReference type="GeneID" id="111274175"/>
<keyword evidence="2" id="KW-1185">Reference proteome</keyword>
<protein>
    <submittedName>
        <fullName evidence="3">Uncharacterized protein LOC111274175</fullName>
    </submittedName>
</protein>
<sequence length="168" mass="19054">MRVSIRRIWEFWWGEEAVLKQGYLTVEQFVLSCGSWIFHGNSVKLRGVMKGSLRDCLRKVTWFYLHQSMLLIRLFTSVRVEGDGRLVPATDDELMEVEGLLENEKRETHIVVDTGQALGSTFNEVSSSGMPQLESSEGLSQSENTEADTEKLSARLEETVPTRAQLAE</sequence>
<dbReference type="AlphaFoldDB" id="A0A6P5WET8"/>
<dbReference type="RefSeq" id="XP_022714542.1">
    <property type="nucleotide sequence ID" value="XM_022858807.1"/>
</dbReference>
<evidence type="ECO:0000256" key="1">
    <source>
        <dbReference type="SAM" id="MobiDB-lite"/>
    </source>
</evidence>
<feature type="compositionally biased region" description="Basic and acidic residues" evidence="1">
    <location>
        <begin position="148"/>
        <end position="160"/>
    </location>
</feature>
<feature type="compositionally biased region" description="Low complexity" evidence="1">
    <location>
        <begin position="132"/>
        <end position="143"/>
    </location>
</feature>
<dbReference type="Proteomes" id="UP000515121">
    <property type="component" value="Unplaced"/>
</dbReference>
<dbReference type="PANTHER" id="PTHR47122">
    <property type="entry name" value="MYB-LIKE DNA-BINDING DOMAIN CONTAINING PROTEIN, EXPRESSED"/>
    <property type="match status" value="1"/>
</dbReference>
<dbReference type="PANTHER" id="PTHR47122:SF4">
    <property type="entry name" value="TRF-LIKE 3"/>
    <property type="match status" value="1"/>
</dbReference>
<name>A0A6P5WET8_DURZI</name>
<reference evidence="3" key="1">
    <citation type="submission" date="2025-08" db="UniProtKB">
        <authorList>
            <consortium name="RefSeq"/>
        </authorList>
    </citation>
    <scope>IDENTIFICATION</scope>
    <source>
        <tissue evidence="3">Fruit stalk</tissue>
    </source>
</reference>
<feature type="region of interest" description="Disordered" evidence="1">
    <location>
        <begin position="123"/>
        <end position="168"/>
    </location>
</feature>
<dbReference type="OrthoDB" id="608866at2759"/>
<proteinExistence type="predicted"/>